<keyword evidence="2" id="KW-1185">Reference proteome</keyword>
<reference evidence="1 2" key="1">
    <citation type="submission" date="2020-08" db="EMBL/GenBank/DDBJ databases">
        <title>Genomic Encyclopedia of Type Strains, Phase IV (KMG-IV): sequencing the most valuable type-strain genomes for metagenomic binning, comparative biology and taxonomic classification.</title>
        <authorList>
            <person name="Goeker M."/>
        </authorList>
    </citation>
    <scope>NUCLEOTIDE SEQUENCE [LARGE SCALE GENOMIC DNA]</scope>
    <source>
        <strain evidence="1 2">DSM 18233</strain>
    </source>
</reference>
<proteinExistence type="predicted"/>
<protein>
    <submittedName>
        <fullName evidence="1">Uncharacterized protein</fullName>
    </submittedName>
</protein>
<organism evidence="1 2">
    <name type="scientific">Silvimonas terrae</name>
    <dbReference type="NCBI Taxonomy" id="300266"/>
    <lineage>
        <taxon>Bacteria</taxon>
        <taxon>Pseudomonadati</taxon>
        <taxon>Pseudomonadota</taxon>
        <taxon>Betaproteobacteria</taxon>
        <taxon>Neisseriales</taxon>
        <taxon>Chitinibacteraceae</taxon>
        <taxon>Silvimonas</taxon>
    </lineage>
</organism>
<evidence type="ECO:0000313" key="1">
    <source>
        <dbReference type="EMBL" id="MBB5189412.1"/>
    </source>
</evidence>
<evidence type="ECO:0000313" key="2">
    <source>
        <dbReference type="Proteomes" id="UP000543030"/>
    </source>
</evidence>
<name>A0A840RAN9_9NEIS</name>
<gene>
    <name evidence="1" type="ORF">HNQ50_000122</name>
</gene>
<comment type="caution">
    <text evidence="1">The sequence shown here is derived from an EMBL/GenBank/DDBJ whole genome shotgun (WGS) entry which is preliminary data.</text>
</comment>
<accession>A0A840RAN9</accession>
<sequence length="73" mass="8157">MRKCFECLAASVSVMNNCLVNVEVVAKDNAPDLWAVSWVCQHGVVSLTTEIAGDYKAAQDHAALLRRRRQRLQ</sequence>
<dbReference type="Proteomes" id="UP000543030">
    <property type="component" value="Unassembled WGS sequence"/>
</dbReference>
<dbReference type="AlphaFoldDB" id="A0A840RAN9"/>
<dbReference type="EMBL" id="JACHHN010000001">
    <property type="protein sequence ID" value="MBB5189412.1"/>
    <property type="molecule type" value="Genomic_DNA"/>
</dbReference>
<dbReference type="RefSeq" id="WP_184096499.1">
    <property type="nucleotide sequence ID" value="NZ_JACHHN010000001.1"/>
</dbReference>